<feature type="transmembrane region" description="Helical" evidence="1">
    <location>
        <begin position="411"/>
        <end position="428"/>
    </location>
</feature>
<sequence>MRHRITRRRLLAAVLLVATLATTVAGVLRLRVETTLDSFLPRGDPAVTALADNARSFGGDPIVAVLESSAPRGLLLGQGQLSALMRLEGTLAHLPDVAAVYGPATIMNQIAITSQDMIARLSGTRDGLRARAEDDARGKGLSAAAVKAAGEAAVGDFDRRYGGLLVRGLPAGLPTTSNPNFVQNVIYDGAGQPRARWHFVVPTANSVTVLVRPREGLDETATRRLVSAVRNAVSAAGLATSRTTVTGVPVITSAVTDEATGEIPLIGGLALVVLLLRFLLASRAQSWWRKLWPLTAAVTGSALTLAAFGWAGLPVSFGAIMLLPLLLGIGSSFPLYLGAVADRRKVVVVSLASAAAFGSLAISPLPFVRELGLALALGVLLTVAVTLVLGHKMAPPPRVRTQGAAPGALRWVVVVCLVVLAAAGWVALPRLDVRASPEDVASGLPALAQARYAEQVLGSSGQVSVVLRGTDTQSPDALRWLTQAQDAAVARFGDQLRPVLTAPDLLGFLGDQPTAQQISAGMQLLPPYLTTAVFSPDGRQALLSFGLKFQDLGAQAQLLRDLRAALPPPPAGDQVDTVGLPVAAVHAYDQVSRDRYPANLTGIAAAGLVLLAGLRRRSDAWRAMLAAALATGWMIAGLWALGQSLSPLTVALGSLASVTACEFTILLLDGARARRVAMWACATSAIGYLALVPSRIGLLREFGLTLAATVLLSYLAALAVARSGQRRKSRPAARTALPEAELVEV</sequence>
<feature type="transmembrane region" description="Helical" evidence="1">
    <location>
        <begin position="263"/>
        <end position="280"/>
    </location>
</feature>
<dbReference type="PANTHER" id="PTHR33406">
    <property type="entry name" value="MEMBRANE PROTEIN MJ1562-RELATED"/>
    <property type="match status" value="1"/>
</dbReference>
<proteinExistence type="predicted"/>
<organism evidence="2 3">
    <name type="scientific">Amycolatopsis acididurans</name>
    <dbReference type="NCBI Taxonomy" id="2724524"/>
    <lineage>
        <taxon>Bacteria</taxon>
        <taxon>Bacillati</taxon>
        <taxon>Actinomycetota</taxon>
        <taxon>Actinomycetes</taxon>
        <taxon>Pseudonocardiales</taxon>
        <taxon>Pseudonocardiaceae</taxon>
        <taxon>Amycolatopsis</taxon>
    </lineage>
</organism>
<dbReference type="EMBL" id="JAAXLS010000015">
    <property type="protein sequence ID" value="NKQ55486.1"/>
    <property type="molecule type" value="Genomic_DNA"/>
</dbReference>
<name>A0ABX1JAP4_9PSEU</name>
<feature type="transmembrane region" description="Helical" evidence="1">
    <location>
        <begin position="371"/>
        <end position="390"/>
    </location>
</feature>
<feature type="transmembrane region" description="Helical" evidence="1">
    <location>
        <begin position="648"/>
        <end position="669"/>
    </location>
</feature>
<dbReference type="SUPFAM" id="SSF82866">
    <property type="entry name" value="Multidrug efflux transporter AcrB transmembrane domain"/>
    <property type="match status" value="2"/>
</dbReference>
<reference evidence="2 3" key="1">
    <citation type="submission" date="2020-04" db="EMBL/GenBank/DDBJ databases">
        <title>Novel species.</title>
        <authorList>
            <person name="Teo W.F.A."/>
            <person name="Lipun K."/>
            <person name="Srisuk N."/>
            <person name="Duangmal K."/>
        </authorList>
    </citation>
    <scope>NUCLEOTIDE SEQUENCE [LARGE SCALE GENOMIC DNA]</scope>
    <source>
        <strain evidence="2 3">K13G38</strain>
    </source>
</reference>
<feature type="transmembrane region" description="Helical" evidence="1">
    <location>
        <begin position="317"/>
        <end position="339"/>
    </location>
</feature>
<keyword evidence="3" id="KW-1185">Reference proteome</keyword>
<dbReference type="PANTHER" id="PTHR33406:SF13">
    <property type="entry name" value="MEMBRANE PROTEIN YDFJ"/>
    <property type="match status" value="1"/>
</dbReference>
<feature type="transmembrane region" description="Helical" evidence="1">
    <location>
        <begin position="346"/>
        <end position="365"/>
    </location>
</feature>
<accession>A0ABX1JAP4</accession>
<dbReference type="Proteomes" id="UP000715441">
    <property type="component" value="Unassembled WGS sequence"/>
</dbReference>
<feature type="transmembrane region" description="Helical" evidence="1">
    <location>
        <begin position="596"/>
        <end position="614"/>
    </location>
</feature>
<keyword evidence="1" id="KW-0472">Membrane</keyword>
<protein>
    <submittedName>
        <fullName evidence="2">MMPL family transporter</fullName>
    </submittedName>
</protein>
<gene>
    <name evidence="2" type="ORF">HFP15_21615</name>
</gene>
<feature type="transmembrane region" description="Helical" evidence="1">
    <location>
        <begin position="702"/>
        <end position="721"/>
    </location>
</feature>
<dbReference type="RefSeq" id="WP_168518492.1">
    <property type="nucleotide sequence ID" value="NZ_JAAXLS010000015.1"/>
</dbReference>
<dbReference type="InterPro" id="IPR050545">
    <property type="entry name" value="Mycobact_MmpL"/>
</dbReference>
<comment type="caution">
    <text evidence="2">The sequence shown here is derived from an EMBL/GenBank/DDBJ whole genome shotgun (WGS) entry which is preliminary data.</text>
</comment>
<evidence type="ECO:0000313" key="2">
    <source>
        <dbReference type="EMBL" id="NKQ55486.1"/>
    </source>
</evidence>
<keyword evidence="1" id="KW-1133">Transmembrane helix</keyword>
<feature type="transmembrane region" description="Helical" evidence="1">
    <location>
        <begin position="621"/>
        <end position="642"/>
    </location>
</feature>
<feature type="transmembrane region" description="Helical" evidence="1">
    <location>
        <begin position="292"/>
        <end position="311"/>
    </location>
</feature>
<evidence type="ECO:0000256" key="1">
    <source>
        <dbReference type="SAM" id="Phobius"/>
    </source>
</evidence>
<feature type="transmembrane region" description="Helical" evidence="1">
    <location>
        <begin position="676"/>
        <end position="696"/>
    </location>
</feature>
<evidence type="ECO:0000313" key="3">
    <source>
        <dbReference type="Proteomes" id="UP000715441"/>
    </source>
</evidence>
<keyword evidence="1" id="KW-0812">Transmembrane</keyword>